<reference evidence="1 2" key="1">
    <citation type="submission" date="2019-08" db="EMBL/GenBank/DDBJ databases">
        <title>The genome of the soybean aphid Biotype 1, its phylome, world population structure and adaptation to the North American continent.</title>
        <authorList>
            <person name="Giordano R."/>
            <person name="Donthu R.K."/>
            <person name="Hernandez A.G."/>
            <person name="Wright C.L."/>
            <person name="Zimin A.V."/>
        </authorList>
    </citation>
    <scope>NUCLEOTIDE SEQUENCE [LARGE SCALE GENOMIC DNA]</scope>
    <source>
        <tissue evidence="1">Whole aphids</tissue>
    </source>
</reference>
<gene>
    <name evidence="1" type="ORF">AGLY_008268</name>
</gene>
<comment type="caution">
    <text evidence="1">The sequence shown here is derived from an EMBL/GenBank/DDBJ whole genome shotgun (WGS) entry which is preliminary data.</text>
</comment>
<keyword evidence="2" id="KW-1185">Reference proteome</keyword>
<dbReference type="Proteomes" id="UP000475862">
    <property type="component" value="Unassembled WGS sequence"/>
</dbReference>
<protein>
    <submittedName>
        <fullName evidence="1">Uncharacterized protein</fullName>
    </submittedName>
</protein>
<sequence length="406" mass="47089">MHPCDLLVLEICNCLVPQWWILYRMSKAAFFVSSHFDSFCRGIDRQSILSVLRWIFHMIRYYLLSSDTNVLVGINTMCVNKKSSRHGSFLELATFVLLSLCSSRCSKIFCGVPAIIIYLIFAFVQRFYNAFGVRFHADRTLHDHDELQTPQQMPVPVSPNLADEREPSARLTPQISALSPRARRCASGPLWISSCNASSRCSSASATSCMVGVFRAPSLSCQKLFISQSISSLPEAHLRTTDRPPPVFRSLSTRAYYPTGSGHWHTRVLRKRNDYDTLRNSECMGKCIYIQSYEYNPLCRLHQTIEVIHRVCSPLFYSLYSYSTSIQINKNHICKYFDFFLEFKESYGGVVYCKIENKMYLFLKCKCTYTSNFKYKITKIIIIVHEDRFRRHKYYDVLKIITMKDN</sequence>
<dbReference type="AlphaFoldDB" id="A0A6G0TNL4"/>
<name>A0A6G0TNL4_APHGL</name>
<evidence type="ECO:0000313" key="1">
    <source>
        <dbReference type="EMBL" id="KAE9534976.1"/>
    </source>
</evidence>
<organism evidence="1 2">
    <name type="scientific">Aphis glycines</name>
    <name type="common">Soybean aphid</name>
    <dbReference type="NCBI Taxonomy" id="307491"/>
    <lineage>
        <taxon>Eukaryota</taxon>
        <taxon>Metazoa</taxon>
        <taxon>Ecdysozoa</taxon>
        <taxon>Arthropoda</taxon>
        <taxon>Hexapoda</taxon>
        <taxon>Insecta</taxon>
        <taxon>Pterygota</taxon>
        <taxon>Neoptera</taxon>
        <taxon>Paraneoptera</taxon>
        <taxon>Hemiptera</taxon>
        <taxon>Sternorrhyncha</taxon>
        <taxon>Aphidomorpha</taxon>
        <taxon>Aphidoidea</taxon>
        <taxon>Aphididae</taxon>
        <taxon>Aphidini</taxon>
        <taxon>Aphis</taxon>
        <taxon>Aphis</taxon>
    </lineage>
</organism>
<accession>A0A6G0TNL4</accession>
<proteinExistence type="predicted"/>
<dbReference type="EMBL" id="VYZN01000027">
    <property type="protein sequence ID" value="KAE9534976.1"/>
    <property type="molecule type" value="Genomic_DNA"/>
</dbReference>
<evidence type="ECO:0000313" key="2">
    <source>
        <dbReference type="Proteomes" id="UP000475862"/>
    </source>
</evidence>